<proteinExistence type="predicted"/>
<dbReference type="PANTHER" id="PTHR43941">
    <property type="entry name" value="STRUCTURAL MAINTENANCE OF CHROMOSOMES PROTEIN 2"/>
    <property type="match status" value="1"/>
</dbReference>
<sequence length="549" mass="62824">MKMLDMLASNLAGLDFPMFAYLPRTGKMYRIDGGKTSPMPVPETIRPGLEDESKSVIYFRKGDEIIVFFFFRIIAEGSEIILVIQDTKGGQRPARVLSLFASKALTEKPAPTPEPVFRNYSADESLRRELEKMIGRVTELEIGISEKDAKLLELQRRLFVQNELLDRMESAESKDEGRLEEIMELKEQIVAKNEEISSLETEIQSLQIEAESLSGKLGSYDDVLSDNDVKIHELETELENQSEELVQAEDLIGVLKTSRNKIRKLMDGLPMPLFSVDKHYIVKNVNRAAGAFAGNGPLNEIVGQECYKVFYGFDKPCSWCHLPDALEGKETTEHIDVYKGDKLLKIEQQMYPVPNNEGEVDEAGEHLFDMTEQYELINSLETYKGQIKKYKMSKLNDINEIEELKKEYTTLNESYEDLQVKFQKIRVTLERLLSEDKMNELLRTRNENAELRNKLTRAASALRNYQVNLDESKTRYTELNKKTVYQLERLINVLNNKATLKQPDMEQSFAFINSEIARLKRDYDKLCGGKTAKTSVNVSDAGERAQEAD</sequence>
<dbReference type="RefSeq" id="WP_128465619.1">
    <property type="nucleotide sequence ID" value="NZ_CP035108.1"/>
</dbReference>
<feature type="domain" description="PAS fold-4" evidence="2">
    <location>
        <begin position="267"/>
        <end position="374"/>
    </location>
</feature>
<feature type="coiled-coil region" evidence="1">
    <location>
        <begin position="387"/>
        <end position="482"/>
    </location>
</feature>
<evidence type="ECO:0000256" key="1">
    <source>
        <dbReference type="SAM" id="Coils"/>
    </source>
</evidence>
<dbReference type="Pfam" id="PF08448">
    <property type="entry name" value="PAS_4"/>
    <property type="match status" value="1"/>
</dbReference>
<dbReference type="Proteomes" id="UP000287502">
    <property type="component" value="Chromosome"/>
</dbReference>
<dbReference type="EMBL" id="CP035108">
    <property type="protein sequence ID" value="QAR32332.1"/>
    <property type="molecule type" value="Genomic_DNA"/>
</dbReference>
<dbReference type="GO" id="GO:0000785">
    <property type="term" value="C:chromatin"/>
    <property type="evidence" value="ECO:0007669"/>
    <property type="project" value="TreeGrafter"/>
</dbReference>
<gene>
    <name evidence="3" type="ORF">EP073_02640</name>
</gene>
<evidence type="ECO:0000259" key="2">
    <source>
        <dbReference type="Pfam" id="PF08448"/>
    </source>
</evidence>
<organism evidence="3 4">
    <name type="scientific">Geovibrio thiophilus</name>
    <dbReference type="NCBI Taxonomy" id="139438"/>
    <lineage>
        <taxon>Bacteria</taxon>
        <taxon>Pseudomonadati</taxon>
        <taxon>Deferribacterota</taxon>
        <taxon>Deferribacteres</taxon>
        <taxon>Deferribacterales</taxon>
        <taxon>Geovibrionaceae</taxon>
        <taxon>Geovibrio</taxon>
    </lineage>
</organism>
<dbReference type="KEGG" id="gtl:EP073_02640"/>
<dbReference type="PANTHER" id="PTHR43941:SF1">
    <property type="entry name" value="STRUCTURAL MAINTENANCE OF CHROMOSOMES PROTEIN 2"/>
    <property type="match status" value="1"/>
</dbReference>
<dbReference type="GO" id="GO:0000793">
    <property type="term" value="C:condensed chromosome"/>
    <property type="evidence" value="ECO:0007669"/>
    <property type="project" value="TreeGrafter"/>
</dbReference>
<dbReference type="SUPFAM" id="SSF55785">
    <property type="entry name" value="PYP-like sensor domain (PAS domain)"/>
    <property type="match status" value="1"/>
</dbReference>
<dbReference type="Gene3D" id="3.30.450.20">
    <property type="entry name" value="PAS domain"/>
    <property type="match status" value="1"/>
</dbReference>
<evidence type="ECO:0000313" key="3">
    <source>
        <dbReference type="EMBL" id="QAR32332.1"/>
    </source>
</evidence>
<keyword evidence="1" id="KW-0175">Coiled coil</keyword>
<evidence type="ECO:0000313" key="4">
    <source>
        <dbReference type="Proteomes" id="UP000287502"/>
    </source>
</evidence>
<dbReference type="AlphaFoldDB" id="A0A410JVW3"/>
<feature type="coiled-coil region" evidence="1">
    <location>
        <begin position="182"/>
        <end position="251"/>
    </location>
</feature>
<dbReference type="OrthoDB" id="9798759at2"/>
<dbReference type="InterPro" id="IPR013656">
    <property type="entry name" value="PAS_4"/>
</dbReference>
<keyword evidence="4" id="KW-1185">Reference proteome</keyword>
<protein>
    <recommendedName>
        <fullName evidence="2">PAS fold-4 domain-containing protein</fullName>
    </recommendedName>
</protein>
<name>A0A410JVW3_9BACT</name>
<accession>A0A410JVW3</accession>
<reference evidence="3 4" key="1">
    <citation type="submission" date="2019-01" db="EMBL/GenBank/DDBJ databases">
        <title>Geovibrio thiophilus DSM 11263, complete genome.</title>
        <authorList>
            <person name="Spring S."/>
            <person name="Bunk B."/>
            <person name="Sproer C."/>
        </authorList>
    </citation>
    <scope>NUCLEOTIDE SEQUENCE [LARGE SCALE GENOMIC DNA]</scope>
    <source>
        <strain evidence="3 4">DSM 11263</strain>
    </source>
</reference>
<dbReference type="GO" id="GO:0000796">
    <property type="term" value="C:condensin complex"/>
    <property type="evidence" value="ECO:0007669"/>
    <property type="project" value="TreeGrafter"/>
</dbReference>
<dbReference type="InterPro" id="IPR035965">
    <property type="entry name" value="PAS-like_dom_sf"/>
</dbReference>
<dbReference type="GO" id="GO:0003682">
    <property type="term" value="F:chromatin binding"/>
    <property type="evidence" value="ECO:0007669"/>
    <property type="project" value="TreeGrafter"/>
</dbReference>